<gene>
    <name evidence="6" type="ORF">BP5796_04749</name>
</gene>
<name>A0A3D8SBX0_9HELO</name>
<dbReference type="GO" id="GO:0046872">
    <property type="term" value="F:metal ion binding"/>
    <property type="evidence" value="ECO:0007669"/>
    <property type="project" value="UniProtKB-KW"/>
</dbReference>
<dbReference type="Pfam" id="PF04828">
    <property type="entry name" value="GFA"/>
    <property type="match status" value="1"/>
</dbReference>
<evidence type="ECO:0000256" key="1">
    <source>
        <dbReference type="ARBA" id="ARBA00005495"/>
    </source>
</evidence>
<keyword evidence="3" id="KW-0862">Zinc</keyword>
<dbReference type="SUPFAM" id="SSF51316">
    <property type="entry name" value="Mss4-like"/>
    <property type="match status" value="1"/>
</dbReference>
<dbReference type="PROSITE" id="PS51891">
    <property type="entry name" value="CENP_V_GFA"/>
    <property type="match status" value="1"/>
</dbReference>
<dbReference type="AlphaFoldDB" id="A0A3D8SBX0"/>
<comment type="caution">
    <text evidence="6">The sequence shown here is derived from an EMBL/GenBank/DDBJ whole genome shotgun (WGS) entry which is preliminary data.</text>
</comment>
<keyword evidence="2" id="KW-0479">Metal-binding</keyword>
<keyword evidence="4" id="KW-0456">Lyase</keyword>
<dbReference type="PANTHER" id="PTHR33337:SF39">
    <property type="entry name" value="DUF636 DOMAIN PROTEIN (AFU_ORTHOLOGUE AFUA_6G11530)"/>
    <property type="match status" value="1"/>
</dbReference>
<dbReference type="Proteomes" id="UP000256328">
    <property type="component" value="Unassembled WGS sequence"/>
</dbReference>
<feature type="domain" description="CENP-V/GFA" evidence="5">
    <location>
        <begin position="8"/>
        <end position="117"/>
    </location>
</feature>
<evidence type="ECO:0000256" key="2">
    <source>
        <dbReference type="ARBA" id="ARBA00022723"/>
    </source>
</evidence>
<accession>A0A3D8SBX0</accession>
<evidence type="ECO:0000313" key="6">
    <source>
        <dbReference type="EMBL" id="RDW83258.1"/>
    </source>
</evidence>
<evidence type="ECO:0000313" key="7">
    <source>
        <dbReference type="Proteomes" id="UP000256328"/>
    </source>
</evidence>
<evidence type="ECO:0000256" key="3">
    <source>
        <dbReference type="ARBA" id="ARBA00022833"/>
    </source>
</evidence>
<dbReference type="EMBL" id="PDLN01000006">
    <property type="protein sequence ID" value="RDW83258.1"/>
    <property type="molecule type" value="Genomic_DNA"/>
</dbReference>
<dbReference type="InterPro" id="IPR006913">
    <property type="entry name" value="CENP-V/GFA"/>
</dbReference>
<proteinExistence type="inferred from homology"/>
<evidence type="ECO:0000256" key="4">
    <source>
        <dbReference type="ARBA" id="ARBA00023239"/>
    </source>
</evidence>
<dbReference type="PANTHER" id="PTHR33337">
    <property type="entry name" value="GFA DOMAIN-CONTAINING PROTEIN"/>
    <property type="match status" value="1"/>
</dbReference>
<evidence type="ECO:0000259" key="5">
    <source>
        <dbReference type="PROSITE" id="PS51891"/>
    </source>
</evidence>
<dbReference type="InterPro" id="IPR011057">
    <property type="entry name" value="Mss4-like_sf"/>
</dbReference>
<comment type="similarity">
    <text evidence="1">Belongs to the Gfa family.</text>
</comment>
<dbReference type="Gene3D" id="3.90.1590.10">
    <property type="entry name" value="glutathione-dependent formaldehyde- activating enzyme (gfa)"/>
    <property type="match status" value="1"/>
</dbReference>
<dbReference type="GO" id="GO:0016846">
    <property type="term" value="F:carbon-sulfur lyase activity"/>
    <property type="evidence" value="ECO:0007669"/>
    <property type="project" value="InterPro"/>
</dbReference>
<organism evidence="6 7">
    <name type="scientific">Coleophoma crateriformis</name>
    <dbReference type="NCBI Taxonomy" id="565419"/>
    <lineage>
        <taxon>Eukaryota</taxon>
        <taxon>Fungi</taxon>
        <taxon>Dikarya</taxon>
        <taxon>Ascomycota</taxon>
        <taxon>Pezizomycotina</taxon>
        <taxon>Leotiomycetes</taxon>
        <taxon>Helotiales</taxon>
        <taxon>Dermateaceae</taxon>
        <taxon>Coleophoma</taxon>
    </lineage>
</organism>
<protein>
    <recommendedName>
        <fullName evidence="5">CENP-V/GFA domain-containing protein</fullName>
    </recommendedName>
</protein>
<dbReference type="OrthoDB" id="406544at2759"/>
<reference evidence="6 7" key="1">
    <citation type="journal article" date="2018" name="IMA Fungus">
        <title>IMA Genome-F 9: Draft genome sequence of Annulohypoxylon stygium, Aspergillus mulundensis, Berkeleyomyces basicola (syn. Thielaviopsis basicola), Ceratocystis smalleyi, two Cercospora beticola strains, Coleophoma cylindrospora, Fusarium fracticaudum, Phialophora cf. hyalina, and Morchella septimelata.</title>
        <authorList>
            <person name="Wingfield B.D."/>
            <person name="Bills G.F."/>
            <person name="Dong Y."/>
            <person name="Huang W."/>
            <person name="Nel W.J."/>
            <person name="Swalarsk-Parry B.S."/>
            <person name="Vaghefi N."/>
            <person name="Wilken P.M."/>
            <person name="An Z."/>
            <person name="de Beer Z.W."/>
            <person name="De Vos L."/>
            <person name="Chen L."/>
            <person name="Duong T.A."/>
            <person name="Gao Y."/>
            <person name="Hammerbacher A."/>
            <person name="Kikkert J.R."/>
            <person name="Li Y."/>
            <person name="Li H."/>
            <person name="Li K."/>
            <person name="Li Q."/>
            <person name="Liu X."/>
            <person name="Ma X."/>
            <person name="Naidoo K."/>
            <person name="Pethybridge S.J."/>
            <person name="Sun J."/>
            <person name="Steenkamp E.T."/>
            <person name="van der Nest M.A."/>
            <person name="van Wyk S."/>
            <person name="Wingfield M.J."/>
            <person name="Xiong C."/>
            <person name="Yue Q."/>
            <person name="Zhang X."/>
        </authorList>
    </citation>
    <scope>NUCLEOTIDE SEQUENCE [LARGE SCALE GENOMIC DNA]</scope>
    <source>
        <strain evidence="6 7">BP5796</strain>
    </source>
</reference>
<sequence length="147" mass="15777">MSSSTKAVTGSCLCGSVKYEVNGDPVMQVLCHCTTCKKASGSAFMANTLYKSDQIKITAGEASVKKYMDTTPSSGAVAQRSFCSECGSPLFITNSSHPENTAVTRGTVDQGPDAAWQPQMEFYCKRREAWLGDAAGADPEKRLPEQF</sequence>
<keyword evidence="7" id="KW-1185">Reference proteome</keyword>